<feature type="binding site" evidence="4">
    <location>
        <position position="74"/>
    </location>
    <ligand>
        <name>NADPH</name>
        <dbReference type="ChEBI" id="CHEBI:57783"/>
    </ligand>
</feature>
<dbReference type="EMBL" id="JACEFO010001239">
    <property type="protein sequence ID" value="KAF8745034.1"/>
    <property type="molecule type" value="Genomic_DNA"/>
</dbReference>
<dbReference type="SUPFAM" id="SSF48179">
    <property type="entry name" value="6-phosphogluconate dehydrogenase C-terminal domain-like"/>
    <property type="match status" value="1"/>
</dbReference>
<evidence type="ECO:0000313" key="9">
    <source>
        <dbReference type="EMBL" id="KAF8781216.1"/>
    </source>
</evidence>
<keyword evidence="5" id="KW-0028">Amino-acid biosynthesis</keyword>
<dbReference type="InterPro" id="IPR053790">
    <property type="entry name" value="P5CR-like_CS"/>
</dbReference>
<evidence type="ECO:0000256" key="2">
    <source>
        <dbReference type="ARBA" id="ARBA00022857"/>
    </source>
</evidence>
<organism evidence="9 10">
    <name type="scientific">Digitaria exilis</name>
    <dbReference type="NCBI Taxonomy" id="1010633"/>
    <lineage>
        <taxon>Eukaryota</taxon>
        <taxon>Viridiplantae</taxon>
        <taxon>Streptophyta</taxon>
        <taxon>Embryophyta</taxon>
        <taxon>Tracheophyta</taxon>
        <taxon>Spermatophyta</taxon>
        <taxon>Magnoliopsida</taxon>
        <taxon>Liliopsida</taxon>
        <taxon>Poales</taxon>
        <taxon>Poaceae</taxon>
        <taxon>PACMAD clade</taxon>
        <taxon>Panicoideae</taxon>
        <taxon>Panicodae</taxon>
        <taxon>Paniceae</taxon>
        <taxon>Anthephorinae</taxon>
        <taxon>Digitaria</taxon>
    </lineage>
</organism>
<dbReference type="HAMAP" id="MF_01925">
    <property type="entry name" value="P5C_reductase"/>
    <property type="match status" value="1"/>
</dbReference>
<comment type="pathway">
    <text evidence="5">Amino-acid biosynthesis; L-proline biosynthesis; L-proline from L-glutamate 5-semialdehyde: step 1/1.</text>
</comment>
<dbReference type="InterPro" id="IPR000304">
    <property type="entry name" value="Pyrroline-COOH_reductase"/>
</dbReference>
<sequence>MAAPPLLPVPPPAAVNEHAFRLGFIGAGSLAESIARGVAASGVLPASAIRTAPHRRPERGAAFASIGACLLDTNAQVVDDSDVIVISVKPQIVKQVLLELKPLLSDEKLLVSIAAGIKMKDLQVTMHFIFSFVFSHFYQHDLSGFQDWSGQRRIIRVMPNTPSAVGQAASVMCLGEMATQKDENRVRSLFSAIGKVWTAEEKYFDAVTGLSGSGPAYIFLAIEAMADGGVAAGLPRELALGLASQTVLGAATMVSETGKHPGQLKDQVTSPAGTTIAGVQELEKGAFRGTLISAVVAAAKRCRELS</sequence>
<gene>
    <name evidence="9" type="ORF">HU200_000684</name>
    <name evidence="8" type="ORF">HU200_013482</name>
</gene>
<keyword evidence="2 4" id="KW-0521">NADP</keyword>
<dbReference type="NCBIfam" id="TIGR00112">
    <property type="entry name" value="proC"/>
    <property type="match status" value="1"/>
</dbReference>
<dbReference type="InterPro" id="IPR028939">
    <property type="entry name" value="P5C_Rdtase_cat_N"/>
</dbReference>
<protein>
    <recommendedName>
        <fullName evidence="5">Pyrroline-5-carboxylate reductase</fullName>
        <ecNumber evidence="5">1.5.1.2</ecNumber>
    </recommendedName>
</protein>
<dbReference type="PROSITE" id="PS00521">
    <property type="entry name" value="P5CR"/>
    <property type="match status" value="1"/>
</dbReference>
<dbReference type="AlphaFoldDB" id="A0A835G161"/>
<feature type="domain" description="Pyrroline-5-carboxylate reductase dimerisation" evidence="7">
    <location>
        <begin position="201"/>
        <end position="305"/>
    </location>
</feature>
<dbReference type="EC" id="1.5.1.2" evidence="5"/>
<dbReference type="Pfam" id="PF03807">
    <property type="entry name" value="F420_oxidored"/>
    <property type="match status" value="1"/>
</dbReference>
<dbReference type="UniPathway" id="UPA00098">
    <property type="reaction ID" value="UER00361"/>
</dbReference>
<comment type="caution">
    <text evidence="9">The sequence shown here is derived from an EMBL/GenBank/DDBJ whole genome shotgun (WGS) entry which is preliminary data.</text>
</comment>
<keyword evidence="5" id="KW-0641">Proline biosynthesis</keyword>
<comment type="catalytic activity">
    <reaction evidence="5">
        <text>L-proline + NADP(+) = (S)-1-pyrroline-5-carboxylate + NADPH + 2 H(+)</text>
        <dbReference type="Rhea" id="RHEA:14109"/>
        <dbReference type="ChEBI" id="CHEBI:15378"/>
        <dbReference type="ChEBI" id="CHEBI:17388"/>
        <dbReference type="ChEBI" id="CHEBI:57783"/>
        <dbReference type="ChEBI" id="CHEBI:58349"/>
        <dbReference type="ChEBI" id="CHEBI:60039"/>
        <dbReference type="EC" id="1.5.1.2"/>
    </reaction>
</comment>
<evidence type="ECO:0000256" key="3">
    <source>
        <dbReference type="ARBA" id="ARBA00023002"/>
    </source>
</evidence>
<evidence type="ECO:0000256" key="1">
    <source>
        <dbReference type="ARBA" id="ARBA00005525"/>
    </source>
</evidence>
<feature type="binding site" evidence="4">
    <location>
        <begin position="25"/>
        <end position="30"/>
    </location>
    <ligand>
        <name>NADP(+)</name>
        <dbReference type="ChEBI" id="CHEBI:58349"/>
    </ligand>
</feature>
<accession>A0A835G161</accession>
<proteinExistence type="inferred from homology"/>
<dbReference type="Gene3D" id="3.40.50.720">
    <property type="entry name" value="NAD(P)-binding Rossmann-like Domain"/>
    <property type="match status" value="1"/>
</dbReference>
<dbReference type="GO" id="GO:0004735">
    <property type="term" value="F:pyrroline-5-carboxylate reductase activity"/>
    <property type="evidence" value="ECO:0007669"/>
    <property type="project" value="UniProtKB-EC"/>
</dbReference>
<evidence type="ECO:0000259" key="6">
    <source>
        <dbReference type="Pfam" id="PF03807"/>
    </source>
</evidence>
<dbReference type="InterPro" id="IPR008927">
    <property type="entry name" value="6-PGluconate_DH-like_C_sf"/>
</dbReference>
<dbReference type="Proteomes" id="UP000636709">
    <property type="component" value="Unassembled WGS sequence"/>
</dbReference>
<dbReference type="SUPFAM" id="SSF51735">
    <property type="entry name" value="NAD(P)-binding Rossmann-fold domains"/>
    <property type="match status" value="1"/>
</dbReference>
<dbReference type="OrthoDB" id="10263291at2759"/>
<dbReference type="PANTHER" id="PTHR11645">
    <property type="entry name" value="PYRROLINE-5-CARBOXYLATE REDUCTASE"/>
    <property type="match status" value="1"/>
</dbReference>
<evidence type="ECO:0000313" key="8">
    <source>
        <dbReference type="EMBL" id="KAF8745034.1"/>
    </source>
</evidence>
<dbReference type="FunFam" id="1.10.3730.10:FF:000001">
    <property type="entry name" value="Pyrroline-5-carboxylate reductase"/>
    <property type="match status" value="1"/>
</dbReference>
<dbReference type="InterPro" id="IPR029036">
    <property type="entry name" value="P5CR_dimer"/>
</dbReference>
<feature type="domain" description="Pyrroline-5-carboxylate reductase catalytic N-terminal" evidence="6">
    <location>
        <begin position="21"/>
        <end position="116"/>
    </location>
</feature>
<evidence type="ECO:0000259" key="7">
    <source>
        <dbReference type="Pfam" id="PF14748"/>
    </source>
</evidence>
<evidence type="ECO:0000256" key="4">
    <source>
        <dbReference type="PIRSR" id="PIRSR000193-1"/>
    </source>
</evidence>
<dbReference type="Pfam" id="PF14748">
    <property type="entry name" value="P5CR_dimer"/>
    <property type="match status" value="1"/>
</dbReference>
<name>A0A835G161_9POAL</name>
<evidence type="ECO:0000256" key="5">
    <source>
        <dbReference type="RuleBase" id="RU003903"/>
    </source>
</evidence>
<dbReference type="EMBL" id="JACEFO010000110">
    <property type="protein sequence ID" value="KAF8781216.1"/>
    <property type="molecule type" value="Genomic_DNA"/>
</dbReference>
<keyword evidence="10" id="KW-1185">Reference proteome</keyword>
<dbReference type="InterPro" id="IPR036291">
    <property type="entry name" value="NAD(P)-bd_dom_sf"/>
</dbReference>
<reference evidence="9" key="1">
    <citation type="submission" date="2020-07" db="EMBL/GenBank/DDBJ databases">
        <title>Genome sequence and genetic diversity analysis of an under-domesticated orphan crop, white fonio (Digitaria exilis).</title>
        <authorList>
            <person name="Bennetzen J.L."/>
            <person name="Chen S."/>
            <person name="Ma X."/>
            <person name="Wang X."/>
            <person name="Yssel A.E.J."/>
            <person name="Chaluvadi S.R."/>
            <person name="Johnson M."/>
            <person name="Gangashetty P."/>
            <person name="Hamidou F."/>
            <person name="Sanogo M.D."/>
            <person name="Zwaenepoel A."/>
            <person name="Wallace J."/>
            <person name="Van De Peer Y."/>
            <person name="Van Deynze A."/>
        </authorList>
    </citation>
    <scope>NUCLEOTIDE SEQUENCE</scope>
    <source>
        <tissue evidence="9">Leaves</tissue>
    </source>
</reference>
<dbReference type="GO" id="GO:0055129">
    <property type="term" value="P:L-proline biosynthetic process"/>
    <property type="evidence" value="ECO:0007669"/>
    <property type="project" value="UniProtKB-UniPathway"/>
</dbReference>
<dbReference type="PANTHER" id="PTHR11645:SF0">
    <property type="entry name" value="PYRROLINE-5-CARBOXYLATE REDUCTASE 3"/>
    <property type="match status" value="1"/>
</dbReference>
<evidence type="ECO:0000313" key="10">
    <source>
        <dbReference type="Proteomes" id="UP000636709"/>
    </source>
</evidence>
<keyword evidence="3 5" id="KW-0560">Oxidoreductase</keyword>
<dbReference type="Gene3D" id="1.10.3730.10">
    <property type="entry name" value="ProC C-terminal domain-like"/>
    <property type="match status" value="1"/>
</dbReference>
<comment type="similarity">
    <text evidence="1 5">Belongs to the pyrroline-5-carboxylate reductase family.</text>
</comment>
<dbReference type="PIRSF" id="PIRSF000193">
    <property type="entry name" value="Pyrrol-5-carb_rd"/>
    <property type="match status" value="1"/>
</dbReference>